<dbReference type="EMBL" id="QXDL01000003">
    <property type="protein sequence ID" value="RIH90765.1"/>
    <property type="molecule type" value="Genomic_DNA"/>
</dbReference>
<evidence type="ECO:0000256" key="1">
    <source>
        <dbReference type="SAM" id="SignalP"/>
    </source>
</evidence>
<protein>
    <recommendedName>
        <fullName evidence="4">Lipoprotein</fullName>
    </recommendedName>
</protein>
<dbReference type="Proteomes" id="UP000265715">
    <property type="component" value="Unassembled WGS sequence"/>
</dbReference>
<accession>A0A399F4Q9</accession>
<comment type="caution">
    <text evidence="2">The sequence shown here is derived from an EMBL/GenBank/DDBJ whole genome shotgun (WGS) entry which is preliminary data.</text>
</comment>
<dbReference type="AlphaFoldDB" id="A0A399F4Q9"/>
<sequence length="247" mass="26270">MRPLLLALLLGLLGCVPQAGSSPAPSGQTLLLSNGLIQGRTVRLPALEFDLPGVPVAAATSGGRLYAGFPFQLLVYNQGQLENSLPLSSTPRFLKGWPGVVVGLDEGVYTPGRGLLRLRERALDALAVKDQLYWVDGKAFYAGSSPLAEGPYKRVAGDERRVMALTAASAFIYPDRRSINLPEEPLAAVVVEDLYMLGAKGLYRISASGLQVAFQPGDYSAIATDGETLSLLQDGRLVRFNLSLGGL</sequence>
<dbReference type="RefSeq" id="WP_119313416.1">
    <property type="nucleotide sequence ID" value="NZ_QXDL01000003.1"/>
</dbReference>
<dbReference type="PROSITE" id="PS51257">
    <property type="entry name" value="PROKAR_LIPOPROTEIN"/>
    <property type="match status" value="1"/>
</dbReference>
<feature type="chain" id="PRO_5017363954" description="Lipoprotein" evidence="1">
    <location>
        <begin position="20"/>
        <end position="247"/>
    </location>
</feature>
<dbReference type="OrthoDB" id="32036at2"/>
<keyword evidence="1" id="KW-0732">Signal</keyword>
<feature type="signal peptide" evidence="1">
    <location>
        <begin position="1"/>
        <end position="19"/>
    </location>
</feature>
<evidence type="ECO:0000313" key="3">
    <source>
        <dbReference type="Proteomes" id="UP000265715"/>
    </source>
</evidence>
<evidence type="ECO:0000313" key="2">
    <source>
        <dbReference type="EMBL" id="RIH90765.1"/>
    </source>
</evidence>
<organism evidence="2 3">
    <name type="scientific">Calidithermus terrae</name>
    <dbReference type="NCBI Taxonomy" id="1408545"/>
    <lineage>
        <taxon>Bacteria</taxon>
        <taxon>Thermotogati</taxon>
        <taxon>Deinococcota</taxon>
        <taxon>Deinococci</taxon>
        <taxon>Thermales</taxon>
        <taxon>Thermaceae</taxon>
        <taxon>Calidithermus</taxon>
    </lineage>
</organism>
<gene>
    <name evidence="2" type="ORF">Mterra_00137</name>
</gene>
<evidence type="ECO:0008006" key="4">
    <source>
        <dbReference type="Google" id="ProtNLM"/>
    </source>
</evidence>
<name>A0A399F4Q9_9DEIN</name>
<keyword evidence="3" id="KW-1185">Reference proteome</keyword>
<proteinExistence type="predicted"/>
<reference evidence="2 3" key="1">
    <citation type="submission" date="2018-08" db="EMBL/GenBank/DDBJ databases">
        <title>Meiothermus terrae DSM 26712 genome sequencing project.</title>
        <authorList>
            <person name="Da Costa M.S."/>
            <person name="Albuquerque L."/>
            <person name="Raposo P."/>
            <person name="Froufe H.J.C."/>
            <person name="Barroso C.S."/>
            <person name="Egas C."/>
        </authorList>
    </citation>
    <scope>NUCLEOTIDE SEQUENCE [LARGE SCALE GENOMIC DNA]</scope>
    <source>
        <strain evidence="2 3">DSM 26712</strain>
    </source>
</reference>